<comment type="caution">
    <text evidence="3">The sequence shown here is derived from an EMBL/GenBank/DDBJ whole genome shotgun (WGS) entry which is preliminary data.</text>
</comment>
<keyword evidence="2 3" id="KW-0378">Hydrolase</keyword>
<dbReference type="EMBL" id="SZON01002268">
    <property type="protein sequence ID" value="TKI88134.1"/>
    <property type="molecule type" value="Genomic_DNA"/>
</dbReference>
<dbReference type="AlphaFoldDB" id="A0A4U3AI43"/>
<evidence type="ECO:0000256" key="1">
    <source>
        <dbReference type="ARBA" id="ARBA00005622"/>
    </source>
</evidence>
<dbReference type="PANTHER" id="PTHR40841:SF2">
    <property type="entry name" value="SIDEROPHORE-DEGRADING ESTERASE (EUROFUNG)"/>
    <property type="match status" value="1"/>
</dbReference>
<evidence type="ECO:0000256" key="2">
    <source>
        <dbReference type="ARBA" id="ARBA00022801"/>
    </source>
</evidence>
<accession>A0A4U3AI43</accession>
<dbReference type="Proteomes" id="UP000305222">
    <property type="component" value="Unassembled WGS sequence"/>
</dbReference>
<evidence type="ECO:0000313" key="3">
    <source>
        <dbReference type="EMBL" id="TKI88134.1"/>
    </source>
</evidence>
<dbReference type="InterPro" id="IPR052558">
    <property type="entry name" value="Siderophore_Hydrolase_D"/>
</dbReference>
<comment type="similarity">
    <text evidence="1">Belongs to the esterase D family.</text>
</comment>
<organism evidence="3 4">
    <name type="scientific">Bacillus wiedmannii</name>
    <dbReference type="NCBI Taxonomy" id="1890302"/>
    <lineage>
        <taxon>Bacteria</taxon>
        <taxon>Bacillati</taxon>
        <taxon>Bacillota</taxon>
        <taxon>Bacilli</taxon>
        <taxon>Bacillales</taxon>
        <taxon>Bacillaceae</taxon>
        <taxon>Bacillus</taxon>
        <taxon>Bacillus cereus group</taxon>
    </lineage>
</organism>
<proteinExistence type="inferred from homology"/>
<name>A0A4U3AI43_9BACI</name>
<gene>
    <name evidence="3" type="ORF">FC699_28575</name>
</gene>
<dbReference type="InterPro" id="IPR000801">
    <property type="entry name" value="Esterase-like"/>
</dbReference>
<dbReference type="Gene3D" id="3.40.50.1820">
    <property type="entry name" value="alpha/beta hydrolase"/>
    <property type="match status" value="1"/>
</dbReference>
<evidence type="ECO:0000313" key="4">
    <source>
        <dbReference type="Proteomes" id="UP000305222"/>
    </source>
</evidence>
<protein>
    <submittedName>
        <fullName evidence="3">Alpha/beta hydrolase</fullName>
    </submittedName>
</protein>
<dbReference type="Pfam" id="PF00756">
    <property type="entry name" value="Esterase"/>
    <property type="match status" value="1"/>
</dbReference>
<sequence length="119" mass="13508">FGHSLGGLFALHILFTNLNAFQSYFISSPSIWWNNQSVLEKEENLINELNNAKVETGVFLTVGSLEREHMVVGANELSERLLRVKHDQFRFTFYEAEGENHASVVPTSLSKGLRFISHV</sequence>
<reference evidence="3 4" key="1">
    <citation type="journal article" date="2019" name="Environ. Microbiol.">
        <title>An active ?-lactamase is a part of an orchestrated cell wall stress resistance network of Bacillus subtilis and related rhizosphere species.</title>
        <authorList>
            <person name="Bucher T."/>
            <person name="Keren-Paz A."/>
            <person name="Hausser J."/>
            <person name="Olender T."/>
            <person name="Cytryn E."/>
            <person name="Kolodkin-Gal I."/>
        </authorList>
    </citation>
    <scope>NUCLEOTIDE SEQUENCE [LARGE SCALE GENOMIC DNA]</scope>
    <source>
        <strain evidence="3 4">I5</strain>
    </source>
</reference>
<dbReference type="SUPFAM" id="SSF53474">
    <property type="entry name" value="alpha/beta-Hydrolases"/>
    <property type="match status" value="1"/>
</dbReference>
<feature type="non-terminal residue" evidence="3">
    <location>
        <position position="1"/>
    </location>
</feature>
<dbReference type="GO" id="GO:0016788">
    <property type="term" value="F:hydrolase activity, acting on ester bonds"/>
    <property type="evidence" value="ECO:0007669"/>
    <property type="project" value="TreeGrafter"/>
</dbReference>
<dbReference type="PANTHER" id="PTHR40841">
    <property type="entry name" value="SIDEROPHORE TRIACETYLFUSARININE C ESTERASE"/>
    <property type="match status" value="1"/>
</dbReference>
<dbReference type="InterPro" id="IPR029058">
    <property type="entry name" value="AB_hydrolase_fold"/>
</dbReference>